<feature type="compositionally biased region" description="Basic and acidic residues" evidence="1">
    <location>
        <begin position="211"/>
        <end position="250"/>
    </location>
</feature>
<evidence type="ECO:0000313" key="3">
    <source>
        <dbReference type="EMBL" id="KAJ1530218.1"/>
    </source>
</evidence>
<dbReference type="SUPFAM" id="SSF52949">
    <property type="entry name" value="Macro domain-like"/>
    <property type="match status" value="1"/>
</dbReference>
<dbReference type="PANTHER" id="PTHR12521:SF0">
    <property type="entry name" value="ADP-RIBOSE GLYCOHYDROLASE OARD1"/>
    <property type="match status" value="1"/>
</dbReference>
<feature type="domain" description="Macro" evidence="2">
    <location>
        <begin position="1"/>
        <end position="131"/>
    </location>
</feature>
<evidence type="ECO:0000256" key="1">
    <source>
        <dbReference type="SAM" id="MobiDB-lite"/>
    </source>
</evidence>
<accession>A0AAV7Y0R5</accession>
<reference evidence="3" key="1">
    <citation type="submission" date="2022-12" db="EMBL/GenBank/DDBJ databases">
        <title>Chromosome-level genome assembly of the bean flower thrips Megalurothrips usitatus.</title>
        <authorList>
            <person name="Ma L."/>
            <person name="Liu Q."/>
            <person name="Li H."/>
            <person name="Cai W."/>
        </authorList>
    </citation>
    <scope>NUCLEOTIDE SEQUENCE</scope>
    <source>
        <strain evidence="3">Cailab_2022a</strain>
    </source>
</reference>
<keyword evidence="4" id="KW-1185">Reference proteome</keyword>
<dbReference type="InterPro" id="IPR043472">
    <property type="entry name" value="Macro_dom-like"/>
</dbReference>
<dbReference type="Proteomes" id="UP001075354">
    <property type="component" value="Chromosome 2"/>
</dbReference>
<evidence type="ECO:0000259" key="2">
    <source>
        <dbReference type="PROSITE" id="PS51154"/>
    </source>
</evidence>
<evidence type="ECO:0000313" key="4">
    <source>
        <dbReference type="Proteomes" id="UP001075354"/>
    </source>
</evidence>
<dbReference type="EMBL" id="JAPTSV010000002">
    <property type="protein sequence ID" value="KAJ1530218.1"/>
    <property type="molecule type" value="Genomic_DNA"/>
</dbReference>
<dbReference type="PROSITE" id="PS51154">
    <property type="entry name" value="MACRO"/>
    <property type="match status" value="1"/>
</dbReference>
<proteinExistence type="predicted"/>
<dbReference type="InterPro" id="IPR002589">
    <property type="entry name" value="Macro_dom"/>
</dbReference>
<organism evidence="3 4">
    <name type="scientific">Megalurothrips usitatus</name>
    <name type="common">bean blossom thrips</name>
    <dbReference type="NCBI Taxonomy" id="439358"/>
    <lineage>
        <taxon>Eukaryota</taxon>
        <taxon>Metazoa</taxon>
        <taxon>Ecdysozoa</taxon>
        <taxon>Arthropoda</taxon>
        <taxon>Hexapoda</taxon>
        <taxon>Insecta</taxon>
        <taxon>Pterygota</taxon>
        <taxon>Neoptera</taxon>
        <taxon>Paraneoptera</taxon>
        <taxon>Thysanoptera</taxon>
        <taxon>Terebrantia</taxon>
        <taxon>Thripoidea</taxon>
        <taxon>Thripidae</taxon>
        <taxon>Megalurothrips</taxon>
    </lineage>
</organism>
<gene>
    <name evidence="3" type="ORF">ONE63_005145</name>
</gene>
<comment type="caution">
    <text evidence="3">The sequence shown here is derived from an EMBL/GenBank/DDBJ whole genome shotgun (WGS) entry which is preliminary data.</text>
</comment>
<name>A0AAV7Y0R5_9NEOP</name>
<protein>
    <recommendedName>
        <fullName evidence="2">Macro domain-containing protein</fullName>
    </recommendedName>
</protein>
<dbReference type="InterPro" id="IPR050892">
    <property type="entry name" value="ADP-ribose_metab_enzymes"/>
</dbReference>
<dbReference type="Gene3D" id="3.40.220.10">
    <property type="entry name" value="Leucine Aminopeptidase, subunit E, domain 1"/>
    <property type="match status" value="1"/>
</dbReference>
<dbReference type="GO" id="GO:0140291">
    <property type="term" value="P:peptidyl-glutamate ADP-deribosylation"/>
    <property type="evidence" value="ECO:0007669"/>
    <property type="project" value="TreeGrafter"/>
</dbReference>
<feature type="region of interest" description="Disordered" evidence="1">
    <location>
        <begin position="211"/>
        <end position="260"/>
    </location>
</feature>
<dbReference type="AlphaFoldDB" id="A0AAV7Y0R5"/>
<sequence length="415" mass="48130">MGAGIAKLFRNRFGRQNYLKSLQKKPGEIAALQDSGRFVFYLVTKPKYFQKPNPKDLLHSLISLKNFCLKHGINNISMPKISTGRDRLSWELTVKPMLARVFVNSNIKITVFTPRGEQKTTSSEENLKRLLLTLLLRHWNRGYRNLIQKKFVTFRRYENHVWSHEFFPTEVEIRLWAEYFFRRIPVRIGGREVIVGCWEAPITPTIQLIKKEEKTKGKKKEEKKNPEREEVKDMHNFQEKKPDRTQKPEEKEEEETPGAAERNLIVQHIHSVIKLNNCNLFSVLMKIQGVDQRVTVDTAASKSLISVDLIRDVPLLPCLVSASDSELSLLGECKIICEAEGQKFEHAMLVHNQKTPALRVLLGNDFHDKLKSNVCFFEKPVHHPDTGGSDCSRPYRRASSVNEHLCMHPRKRRFP</sequence>
<dbReference type="PANTHER" id="PTHR12521">
    <property type="entry name" value="PROTEIN C6ORF130"/>
    <property type="match status" value="1"/>
</dbReference>